<dbReference type="AlphaFoldDB" id="A0A077Z8I0"/>
<feature type="compositionally biased region" description="Polar residues" evidence="1">
    <location>
        <begin position="101"/>
        <end position="112"/>
    </location>
</feature>
<reference evidence="2" key="1">
    <citation type="submission" date="2014-01" db="EMBL/GenBank/DDBJ databases">
        <authorList>
            <person name="Aslett M."/>
        </authorList>
    </citation>
    <scope>NUCLEOTIDE SEQUENCE</scope>
</reference>
<evidence type="ECO:0000313" key="2">
    <source>
        <dbReference type="EMBL" id="CDW55943.1"/>
    </source>
</evidence>
<protein>
    <submittedName>
        <fullName evidence="2">Uncharacterized protein</fullName>
    </submittedName>
</protein>
<evidence type="ECO:0000256" key="1">
    <source>
        <dbReference type="SAM" id="MobiDB-lite"/>
    </source>
</evidence>
<evidence type="ECO:0000313" key="3">
    <source>
        <dbReference type="Proteomes" id="UP000030665"/>
    </source>
</evidence>
<feature type="compositionally biased region" description="Polar residues" evidence="1">
    <location>
        <begin position="1"/>
        <end position="23"/>
    </location>
</feature>
<dbReference type="Proteomes" id="UP000030665">
    <property type="component" value="Unassembled WGS sequence"/>
</dbReference>
<feature type="compositionally biased region" description="Basic and acidic residues" evidence="1">
    <location>
        <begin position="115"/>
        <end position="130"/>
    </location>
</feature>
<dbReference type="EMBL" id="HG805994">
    <property type="protein sequence ID" value="CDW55943.1"/>
    <property type="molecule type" value="Genomic_DNA"/>
</dbReference>
<organism evidence="2 3">
    <name type="scientific">Trichuris trichiura</name>
    <name type="common">Whipworm</name>
    <name type="synonym">Trichocephalus trichiurus</name>
    <dbReference type="NCBI Taxonomy" id="36087"/>
    <lineage>
        <taxon>Eukaryota</taxon>
        <taxon>Metazoa</taxon>
        <taxon>Ecdysozoa</taxon>
        <taxon>Nematoda</taxon>
        <taxon>Enoplea</taxon>
        <taxon>Dorylaimia</taxon>
        <taxon>Trichinellida</taxon>
        <taxon>Trichuridae</taxon>
        <taxon>Trichuris</taxon>
    </lineage>
</organism>
<proteinExistence type="predicted"/>
<accession>A0A077Z8I0</accession>
<feature type="region of interest" description="Disordered" evidence="1">
    <location>
        <begin position="95"/>
        <end position="145"/>
    </location>
</feature>
<keyword evidence="3" id="KW-1185">Reference proteome</keyword>
<name>A0A077Z8I0_TRITR</name>
<gene>
    <name evidence="2" type="ORF">TTRE_0000421701</name>
</gene>
<sequence length="145" mass="15756">MQRTRTSNAAEALSRTDSSLPSQKQDENASKMSKSMFLDSKEVSSSEGSPRFLSTMLQKLADSRPAVGRSLENMLNRVRSSASLEASNNINDNLMIGNNLKENNTAEQTTPCSTSDDKESKSSTREHVPSDKMLAVNGTEGSSHI</sequence>
<reference evidence="2" key="2">
    <citation type="submission" date="2014-03" db="EMBL/GenBank/DDBJ databases">
        <title>The whipworm genome and dual-species transcriptomics of an intimate host-pathogen interaction.</title>
        <authorList>
            <person name="Foth B.J."/>
            <person name="Tsai I.J."/>
            <person name="Reid A.J."/>
            <person name="Bancroft A.J."/>
            <person name="Nichol S."/>
            <person name="Tracey A."/>
            <person name="Holroyd N."/>
            <person name="Cotton J.A."/>
            <person name="Stanley E.J."/>
            <person name="Zarowiecki M."/>
            <person name="Liu J.Z."/>
            <person name="Huckvale T."/>
            <person name="Cooper P.J."/>
            <person name="Grencis R.K."/>
            <person name="Berriman M."/>
        </authorList>
    </citation>
    <scope>NUCLEOTIDE SEQUENCE [LARGE SCALE GENOMIC DNA]</scope>
</reference>
<feature type="region of interest" description="Disordered" evidence="1">
    <location>
        <begin position="1"/>
        <end position="50"/>
    </location>
</feature>